<dbReference type="PANTHER" id="PTHR24253:SF186">
    <property type="entry name" value="SERINE PROTEASE 27"/>
    <property type="match status" value="1"/>
</dbReference>
<dbReference type="CTD" id="100491461"/>
<dbReference type="FunFam" id="2.40.10.10:FF:000039">
    <property type="entry name" value="Brain-specific serine protease 4"/>
    <property type="match status" value="1"/>
</dbReference>
<feature type="chain" id="PRO_5044656423" evidence="3">
    <location>
        <begin position="19"/>
        <end position="267"/>
    </location>
</feature>
<dbReference type="Xenbase" id="XB-GENE-5892934">
    <property type="gene designation" value="prss27.3"/>
</dbReference>
<dbReference type="Bgee" id="ENSXETG00000033855">
    <property type="expression patterns" value="Expressed in neurula embryo and 7 other cell types or tissues"/>
</dbReference>
<name>A0A7D9N0H9_XENTR</name>
<keyword evidence="2 7" id="KW-0645">Protease</keyword>
<dbReference type="SUPFAM" id="SSF50494">
    <property type="entry name" value="Trypsin-like serine proteases"/>
    <property type="match status" value="1"/>
</dbReference>
<reference evidence="5" key="1">
    <citation type="journal article" date="2010" name="Science">
        <title>The genome of the Western clawed frog Xenopus tropicalis.</title>
        <authorList>
            <person name="Hellsten U."/>
            <person name="Harland R.M."/>
            <person name="Gilchrist M.J."/>
            <person name="Hendrix D."/>
            <person name="Jurka J."/>
            <person name="Kapitonov V."/>
            <person name="Ovcharenko I."/>
            <person name="Putnam N.H."/>
            <person name="Shu S."/>
            <person name="Taher L."/>
            <person name="Blitz I.L."/>
            <person name="Blumberg B."/>
            <person name="Dichmann D.S."/>
            <person name="Dubchak I."/>
            <person name="Amaya E."/>
            <person name="Detter J.C."/>
            <person name="Fletcher R."/>
            <person name="Gerhard D.S."/>
            <person name="Goodstein D."/>
            <person name="Graves T."/>
            <person name="Grigoriev I.V."/>
            <person name="Grimwood J."/>
            <person name="Kawashima T."/>
            <person name="Lindquist E."/>
            <person name="Lucas S.M."/>
            <person name="Mead P.E."/>
            <person name="Mitros T."/>
            <person name="Ogino H."/>
            <person name="Ohta Y."/>
            <person name="Poliakov A.V."/>
            <person name="Pollet N."/>
            <person name="Robert J."/>
            <person name="Salamov A."/>
            <person name="Sater A.K."/>
            <person name="Schmutz J."/>
            <person name="Terry A."/>
            <person name="Vize P.D."/>
            <person name="Warren W.C."/>
            <person name="Wells D."/>
            <person name="Wills A."/>
            <person name="Wilson R.K."/>
            <person name="Zimmerman L.B."/>
            <person name="Zorn A.M."/>
            <person name="Grainger R."/>
            <person name="Grammer T."/>
            <person name="Khokha M.K."/>
            <person name="Richardson P.M."/>
            <person name="Rokhsar D.S."/>
        </authorList>
    </citation>
    <scope>NUCLEOTIDE SEQUENCE [LARGE SCALE GENOMIC DNA]</scope>
    <source>
        <strain evidence="5">Nigerian</strain>
    </source>
</reference>
<sequence length="267" mass="28650">MDWFHLVSALLLLNLGCGKPVVVRKRMVGGKDATKGQNPWQAIVWVPGKYYCGGSLISSNLVLTAAHCFEVLDASSVVVILGAYKITGNPKEEIPVQVKQIIIHPSYNESDNSADIALLQLSQNVPFTRYILPVLLPTTSTVFLPGQSCVVTGWGYLELNKTKPKPVNLQEAEVRLMSAEQCRGYYESKGVGPLVGAGMICAVDILGRSGPCLGDSGGPLVCYKGGQQFLVGVVTFASGCGGEPPAVYTSVSAYLDWIKNYMECAED</sequence>
<evidence type="ECO:0000259" key="4">
    <source>
        <dbReference type="PROSITE" id="PS50240"/>
    </source>
</evidence>
<gene>
    <name evidence="8" type="primary">prss27.3</name>
    <name evidence="7" type="synonym">LOC100491461</name>
    <name evidence="5" type="synonym">XB5892933</name>
</gene>
<evidence type="ECO:0000313" key="7">
    <source>
        <dbReference type="RefSeq" id="XP_002939724.1"/>
    </source>
</evidence>
<evidence type="ECO:0000313" key="6">
    <source>
        <dbReference type="Proteomes" id="UP000008143"/>
    </source>
</evidence>
<dbReference type="InterPro" id="IPR009003">
    <property type="entry name" value="Peptidase_S1_PA"/>
</dbReference>
<protein>
    <submittedName>
        <fullName evidence="5 7">Serine protease 27</fullName>
    </submittedName>
</protein>
<keyword evidence="2" id="KW-0378">Hydrolase</keyword>
<dbReference type="SMART" id="SM00020">
    <property type="entry name" value="Tryp_SPc"/>
    <property type="match status" value="1"/>
</dbReference>
<dbReference type="RefSeq" id="XP_002939724.1">
    <property type="nucleotide sequence ID" value="XM_002939678.5"/>
</dbReference>
<dbReference type="GeneTree" id="ENSGT00940000164686"/>
<dbReference type="CDD" id="cd00190">
    <property type="entry name" value="Tryp_SPc"/>
    <property type="match status" value="1"/>
</dbReference>
<dbReference type="Ensembl" id="ENSXETT00000029695">
    <property type="protein sequence ID" value="ENSXETP00000029695"/>
    <property type="gene ID" value="ENSXETG00000033855"/>
</dbReference>
<dbReference type="Ensembl" id="ENSXETT00000106086">
    <property type="protein sequence ID" value="ENSXETP00000104803"/>
    <property type="gene ID" value="ENSXETG00000033855"/>
</dbReference>
<evidence type="ECO:0000256" key="2">
    <source>
        <dbReference type="RuleBase" id="RU363034"/>
    </source>
</evidence>
<dbReference type="PANTHER" id="PTHR24253">
    <property type="entry name" value="TRANSMEMBRANE PROTEASE SERINE"/>
    <property type="match status" value="1"/>
</dbReference>
<dbReference type="OMA" id="YMECAED"/>
<dbReference type="InterPro" id="IPR001314">
    <property type="entry name" value="Peptidase_S1A"/>
</dbReference>
<keyword evidence="6" id="KW-1185">Reference proteome</keyword>
<dbReference type="InterPro" id="IPR001254">
    <property type="entry name" value="Trypsin_dom"/>
</dbReference>
<evidence type="ECO:0000256" key="1">
    <source>
        <dbReference type="ARBA" id="ARBA00023157"/>
    </source>
</evidence>
<dbReference type="InterPro" id="IPR043504">
    <property type="entry name" value="Peptidase_S1_PA_chymotrypsin"/>
</dbReference>
<dbReference type="AlphaFoldDB" id="A0A7D9N0H9"/>
<feature type="signal peptide" evidence="3">
    <location>
        <begin position="1"/>
        <end position="18"/>
    </location>
</feature>
<dbReference type="GO" id="GO:0008236">
    <property type="term" value="F:serine-type peptidase activity"/>
    <property type="evidence" value="ECO:0000318"/>
    <property type="project" value="GO_Central"/>
</dbReference>
<dbReference type="PRINTS" id="PR00722">
    <property type="entry name" value="CHYMOTRYPSIN"/>
</dbReference>
<dbReference type="Gene3D" id="2.40.10.10">
    <property type="entry name" value="Trypsin-like serine proteases"/>
    <property type="match status" value="1"/>
</dbReference>
<dbReference type="GO" id="GO:0005886">
    <property type="term" value="C:plasma membrane"/>
    <property type="evidence" value="ECO:0000318"/>
    <property type="project" value="GO_Central"/>
</dbReference>
<dbReference type="GO" id="GO:0006508">
    <property type="term" value="P:proteolysis"/>
    <property type="evidence" value="ECO:0007669"/>
    <property type="project" value="UniProtKB-KW"/>
</dbReference>
<keyword evidence="2" id="KW-0720">Serine protease</keyword>
<evidence type="ECO:0000313" key="5">
    <source>
        <dbReference type="Ensembl" id="ENSXETP00000029695"/>
    </source>
</evidence>
<dbReference type="Pfam" id="PF00089">
    <property type="entry name" value="Trypsin"/>
    <property type="match status" value="1"/>
</dbReference>
<dbReference type="AGR" id="Xenbase:XB-GENE-5892934"/>
<evidence type="ECO:0000313" key="8">
    <source>
        <dbReference type="Xenbase" id="XB-GENE-5892934"/>
    </source>
</evidence>
<dbReference type="GeneID" id="100491461"/>
<dbReference type="GO" id="GO:0004252">
    <property type="term" value="F:serine-type endopeptidase activity"/>
    <property type="evidence" value="ECO:0007669"/>
    <property type="project" value="InterPro"/>
</dbReference>
<reference evidence="7" key="3">
    <citation type="submission" date="2025-04" db="UniProtKB">
        <authorList>
            <consortium name="RefSeq"/>
        </authorList>
    </citation>
    <scope>IDENTIFICATION</scope>
    <source>
        <strain evidence="7">Nigerian</strain>
        <tissue evidence="7">Liver and blood</tissue>
    </source>
</reference>
<keyword evidence="3" id="KW-0732">Signal</keyword>
<dbReference type="KEGG" id="xtr:100491461"/>
<dbReference type="InterPro" id="IPR018114">
    <property type="entry name" value="TRYPSIN_HIS"/>
</dbReference>
<proteinExistence type="predicted"/>
<keyword evidence="1" id="KW-1015">Disulfide bond</keyword>
<evidence type="ECO:0000256" key="3">
    <source>
        <dbReference type="SAM" id="SignalP"/>
    </source>
</evidence>
<feature type="domain" description="Peptidase S1" evidence="4">
    <location>
        <begin position="27"/>
        <end position="263"/>
    </location>
</feature>
<dbReference type="OrthoDB" id="7863416at2759"/>
<dbReference type="InterPro" id="IPR033116">
    <property type="entry name" value="TRYPSIN_SER"/>
</dbReference>
<accession>A0A7D9N0H9</accession>
<organism evidence="5">
    <name type="scientific">Xenopus tropicalis</name>
    <name type="common">Western clawed frog</name>
    <name type="synonym">Silurana tropicalis</name>
    <dbReference type="NCBI Taxonomy" id="8364"/>
    <lineage>
        <taxon>Eukaryota</taxon>
        <taxon>Metazoa</taxon>
        <taxon>Chordata</taxon>
        <taxon>Craniata</taxon>
        <taxon>Vertebrata</taxon>
        <taxon>Euteleostomi</taxon>
        <taxon>Amphibia</taxon>
        <taxon>Batrachia</taxon>
        <taxon>Anura</taxon>
        <taxon>Pipoidea</taxon>
        <taxon>Pipidae</taxon>
        <taxon>Xenopodinae</taxon>
        <taxon>Xenopus</taxon>
        <taxon>Silurana</taxon>
    </lineage>
</organism>
<reference evidence="5" key="2">
    <citation type="submission" date="2011-06" db="UniProtKB">
        <authorList>
            <consortium name="Ensembl"/>
        </authorList>
    </citation>
    <scope>IDENTIFICATION</scope>
</reference>
<dbReference type="PROSITE" id="PS50240">
    <property type="entry name" value="TRYPSIN_DOM"/>
    <property type="match status" value="1"/>
</dbReference>
<dbReference type="PROSITE" id="PS00135">
    <property type="entry name" value="TRYPSIN_SER"/>
    <property type="match status" value="1"/>
</dbReference>
<dbReference type="PROSITE" id="PS00134">
    <property type="entry name" value="TRYPSIN_HIS"/>
    <property type="match status" value="1"/>
</dbReference>
<dbReference type="Proteomes" id="UP000008143">
    <property type="component" value="Chromosome 9"/>
</dbReference>